<protein>
    <recommendedName>
        <fullName evidence="3">Head-tail adaptor protein</fullName>
    </recommendedName>
</protein>
<accession>A0A3L7AKM5</accession>
<sequence length="135" mass="14220">MPSPFAAALAAADSAFDGTFGERVRITPMAGSPNGRPSQDPARAAWEGIAPVGEAPETVRPLDARGTAREDRVGTIAAAVARQVSLTRAVIGALEVRRGDRVSLLDRPGVPVFAIARVDRDDPTRLILILESELP</sequence>
<evidence type="ECO:0000313" key="2">
    <source>
        <dbReference type="Proteomes" id="UP000269692"/>
    </source>
</evidence>
<dbReference type="EMBL" id="RCTF01000003">
    <property type="protein sequence ID" value="RLP80574.1"/>
    <property type="molecule type" value="Genomic_DNA"/>
</dbReference>
<proteinExistence type="predicted"/>
<name>A0A3L7AKM5_9HYPH</name>
<comment type="caution">
    <text evidence="1">The sequence shown here is derived from an EMBL/GenBank/DDBJ whole genome shotgun (WGS) entry which is preliminary data.</text>
</comment>
<reference evidence="1 2" key="1">
    <citation type="submission" date="2018-10" db="EMBL/GenBank/DDBJ databases">
        <title>Xanthobacter tagetidis genome sequencing and assembly.</title>
        <authorList>
            <person name="Maclea K.S."/>
            <person name="Goen A.E."/>
            <person name="Fatima S.A."/>
        </authorList>
    </citation>
    <scope>NUCLEOTIDE SEQUENCE [LARGE SCALE GENOMIC DNA]</scope>
    <source>
        <strain evidence="1 2">ATCC 700314</strain>
    </source>
</reference>
<organism evidence="1 2">
    <name type="scientific">Xanthobacter tagetidis</name>
    <dbReference type="NCBI Taxonomy" id="60216"/>
    <lineage>
        <taxon>Bacteria</taxon>
        <taxon>Pseudomonadati</taxon>
        <taxon>Pseudomonadota</taxon>
        <taxon>Alphaproteobacteria</taxon>
        <taxon>Hyphomicrobiales</taxon>
        <taxon>Xanthobacteraceae</taxon>
        <taxon>Xanthobacter</taxon>
    </lineage>
</organism>
<evidence type="ECO:0008006" key="3">
    <source>
        <dbReference type="Google" id="ProtNLM"/>
    </source>
</evidence>
<dbReference type="OrthoDB" id="8455590at2"/>
<gene>
    <name evidence="1" type="ORF">D9R14_05875</name>
</gene>
<dbReference type="Proteomes" id="UP000269692">
    <property type="component" value="Unassembled WGS sequence"/>
</dbReference>
<dbReference type="AlphaFoldDB" id="A0A3L7AKM5"/>
<evidence type="ECO:0000313" key="1">
    <source>
        <dbReference type="EMBL" id="RLP80574.1"/>
    </source>
</evidence>
<keyword evidence="2" id="KW-1185">Reference proteome</keyword>
<dbReference type="RefSeq" id="WP_121622367.1">
    <property type="nucleotide sequence ID" value="NZ_JACIIW010000006.1"/>
</dbReference>